<dbReference type="AlphaFoldDB" id="A0A843X936"/>
<sequence length="132" mass="14905">MPRAVKKLLSGFLKSLLSVQREHQHPHLPRAGHIWVRVGKGPTPTRFELDAIFLNHPLFEDLLRLSEDEFGYSYDGALRIPCDADLFLRVFGLLGSSDPAVHSMEVANLVTSSGDTSIHRRDPHALKWLLRT</sequence>
<accession>A0A843X936</accession>
<evidence type="ECO:0000256" key="1">
    <source>
        <dbReference type="ARBA" id="ARBA00006974"/>
    </source>
</evidence>
<protein>
    <submittedName>
        <fullName evidence="2">Uncharacterized protein</fullName>
    </submittedName>
</protein>
<comment type="caution">
    <text evidence="2">The sequence shown here is derived from an EMBL/GenBank/DDBJ whole genome shotgun (WGS) entry which is preliminary data.</text>
</comment>
<evidence type="ECO:0000313" key="3">
    <source>
        <dbReference type="Proteomes" id="UP000652761"/>
    </source>
</evidence>
<reference evidence="2" key="1">
    <citation type="submission" date="2017-07" db="EMBL/GenBank/DDBJ databases">
        <title>Taro Niue Genome Assembly and Annotation.</title>
        <authorList>
            <person name="Atibalentja N."/>
            <person name="Keating K."/>
            <person name="Fields C.J."/>
        </authorList>
    </citation>
    <scope>NUCLEOTIDE SEQUENCE</scope>
    <source>
        <strain evidence="2">Niue_2</strain>
        <tissue evidence="2">Leaf</tissue>
    </source>
</reference>
<evidence type="ECO:0000313" key="2">
    <source>
        <dbReference type="EMBL" id="MQM15854.1"/>
    </source>
</evidence>
<dbReference type="GO" id="GO:0009733">
    <property type="term" value="P:response to auxin"/>
    <property type="evidence" value="ECO:0007669"/>
    <property type="project" value="InterPro"/>
</dbReference>
<dbReference type="Pfam" id="PF02519">
    <property type="entry name" value="Auxin_inducible"/>
    <property type="match status" value="1"/>
</dbReference>
<comment type="similarity">
    <text evidence="1">Belongs to the ARG7 family.</text>
</comment>
<gene>
    <name evidence="2" type="ORF">Taro_048809</name>
</gene>
<keyword evidence="3" id="KW-1185">Reference proteome</keyword>
<proteinExistence type="inferred from homology"/>
<name>A0A843X936_COLES</name>
<dbReference type="OrthoDB" id="1864078at2759"/>
<dbReference type="Proteomes" id="UP000652761">
    <property type="component" value="Unassembled WGS sequence"/>
</dbReference>
<dbReference type="PANTHER" id="PTHR31374:SF216">
    <property type="entry name" value="SAUR-LIKE AUXIN-RESPONSIVE PROTEIN FAMILY"/>
    <property type="match status" value="1"/>
</dbReference>
<organism evidence="2 3">
    <name type="scientific">Colocasia esculenta</name>
    <name type="common">Wild taro</name>
    <name type="synonym">Arum esculentum</name>
    <dbReference type="NCBI Taxonomy" id="4460"/>
    <lineage>
        <taxon>Eukaryota</taxon>
        <taxon>Viridiplantae</taxon>
        <taxon>Streptophyta</taxon>
        <taxon>Embryophyta</taxon>
        <taxon>Tracheophyta</taxon>
        <taxon>Spermatophyta</taxon>
        <taxon>Magnoliopsida</taxon>
        <taxon>Liliopsida</taxon>
        <taxon>Araceae</taxon>
        <taxon>Aroideae</taxon>
        <taxon>Colocasieae</taxon>
        <taxon>Colocasia</taxon>
    </lineage>
</organism>
<dbReference type="InterPro" id="IPR003676">
    <property type="entry name" value="SAUR_fam"/>
</dbReference>
<dbReference type="EMBL" id="NMUH01006712">
    <property type="protein sequence ID" value="MQM15854.1"/>
    <property type="molecule type" value="Genomic_DNA"/>
</dbReference>
<dbReference type="PANTHER" id="PTHR31374">
    <property type="entry name" value="AUXIN-INDUCED PROTEIN-LIKE-RELATED"/>
    <property type="match status" value="1"/>
</dbReference>